<gene>
    <name evidence="9 14" type="primary">dxr</name>
    <name evidence="14" type="ordered locus">CLOAM1853</name>
</gene>
<feature type="binding site" evidence="9">
    <location>
        <position position="37"/>
    </location>
    <ligand>
        <name>NADPH</name>
        <dbReference type="ChEBI" id="CHEBI:57783"/>
    </ligand>
</feature>
<feature type="binding site" evidence="9">
    <location>
        <position position="38"/>
    </location>
    <ligand>
        <name>NADPH</name>
        <dbReference type="ChEBI" id="CHEBI:57783"/>
    </ligand>
</feature>
<feature type="binding site" evidence="9">
    <location>
        <position position="123"/>
    </location>
    <ligand>
        <name>NADPH</name>
        <dbReference type="ChEBI" id="CHEBI:57783"/>
    </ligand>
</feature>
<keyword evidence="10" id="KW-0732">Signal</keyword>
<dbReference type="KEGG" id="caci:CLOAM1853"/>
<evidence type="ECO:0000256" key="7">
    <source>
        <dbReference type="ARBA" id="ARBA00023229"/>
    </source>
</evidence>
<keyword evidence="9" id="KW-0460">Magnesium</keyword>
<evidence type="ECO:0000256" key="8">
    <source>
        <dbReference type="ARBA" id="ARBA00048543"/>
    </source>
</evidence>
<feature type="domain" description="1-deoxy-D-xylulose 5-phosphate reductoisomerase C-terminal" evidence="12">
    <location>
        <begin position="143"/>
        <end position="226"/>
    </location>
</feature>
<feature type="binding site" evidence="9">
    <location>
        <position position="14"/>
    </location>
    <ligand>
        <name>NADPH</name>
        <dbReference type="ChEBI" id="CHEBI:57783"/>
    </ligand>
</feature>
<evidence type="ECO:0000256" key="2">
    <source>
        <dbReference type="ARBA" id="ARBA00006825"/>
    </source>
</evidence>
<dbReference type="PIRSF" id="PIRSF006205">
    <property type="entry name" value="Dxp_reductismrs"/>
    <property type="match status" value="1"/>
</dbReference>
<dbReference type="Gene3D" id="1.10.1740.10">
    <property type="match status" value="1"/>
</dbReference>
<dbReference type="InterPro" id="IPR036291">
    <property type="entry name" value="NAD(P)-bd_dom_sf"/>
</dbReference>
<dbReference type="AlphaFoldDB" id="B0VET7"/>
<dbReference type="InterPro" id="IPR013644">
    <property type="entry name" value="DXP_reductoisomerase_C"/>
</dbReference>
<dbReference type="Gene3D" id="3.40.50.720">
    <property type="entry name" value="NAD(P)-binding Rossmann-like Domain"/>
    <property type="match status" value="1"/>
</dbReference>
<dbReference type="PANTHER" id="PTHR30525:SF0">
    <property type="entry name" value="1-DEOXY-D-XYLULOSE 5-PHOSPHATE REDUCTOISOMERASE, CHLOROPLASTIC"/>
    <property type="match status" value="1"/>
</dbReference>
<comment type="function">
    <text evidence="9">Catalyzes the NADPH-dependent rearrangement and reduction of 1-deoxy-D-xylulose-5-phosphate (DXP) to 2-C-methyl-D-erythritol 4-phosphate (MEP).</text>
</comment>
<evidence type="ECO:0000259" key="12">
    <source>
        <dbReference type="Pfam" id="PF08436"/>
    </source>
</evidence>
<feature type="binding site" evidence="9">
    <location>
        <position position="149"/>
    </location>
    <ligand>
        <name>1-deoxy-D-xylulose 5-phosphate</name>
        <dbReference type="ChEBI" id="CHEBI:57792"/>
    </ligand>
</feature>
<dbReference type="InterPro" id="IPR036169">
    <property type="entry name" value="DXPR_C_sf"/>
</dbReference>
<feature type="binding site" evidence="9">
    <location>
        <position position="125"/>
    </location>
    <ligand>
        <name>NADPH</name>
        <dbReference type="ChEBI" id="CHEBI:57783"/>
    </ligand>
</feature>
<dbReference type="GO" id="GO:0030145">
    <property type="term" value="F:manganese ion binding"/>
    <property type="evidence" value="ECO:0007669"/>
    <property type="project" value="TreeGrafter"/>
</dbReference>
<comment type="cofactor">
    <cofactor evidence="9">
        <name>Mg(2+)</name>
        <dbReference type="ChEBI" id="CHEBI:18420"/>
    </cofactor>
    <cofactor evidence="9">
        <name>Mn(2+)</name>
        <dbReference type="ChEBI" id="CHEBI:29035"/>
    </cofactor>
</comment>
<comment type="catalytic activity">
    <reaction evidence="8">
        <text>2-C-methyl-D-erythritol 4-phosphate + NADP(+) = 1-deoxy-D-xylulose 5-phosphate + NADPH + H(+)</text>
        <dbReference type="Rhea" id="RHEA:13717"/>
        <dbReference type="ChEBI" id="CHEBI:15378"/>
        <dbReference type="ChEBI" id="CHEBI:57783"/>
        <dbReference type="ChEBI" id="CHEBI:57792"/>
        <dbReference type="ChEBI" id="CHEBI:58262"/>
        <dbReference type="ChEBI" id="CHEBI:58349"/>
        <dbReference type="EC" id="1.1.1.267"/>
    </reaction>
    <physiologicalReaction direction="right-to-left" evidence="8">
        <dbReference type="Rhea" id="RHEA:13719"/>
    </physiologicalReaction>
</comment>
<feature type="binding site" evidence="9">
    <location>
        <position position="13"/>
    </location>
    <ligand>
        <name>NADPH</name>
        <dbReference type="ChEBI" id="CHEBI:57783"/>
    </ligand>
</feature>
<dbReference type="HAMAP" id="MF_00183">
    <property type="entry name" value="DXP_reductoisom"/>
    <property type="match status" value="1"/>
</dbReference>
<evidence type="ECO:0000259" key="13">
    <source>
        <dbReference type="Pfam" id="PF13288"/>
    </source>
</evidence>
<dbReference type="STRING" id="459349.CLOAM1853"/>
<evidence type="ECO:0000256" key="4">
    <source>
        <dbReference type="ARBA" id="ARBA00022857"/>
    </source>
</evidence>
<feature type="binding site" evidence="9">
    <location>
        <position position="173"/>
    </location>
    <ligand>
        <name>1-deoxy-D-xylulose 5-phosphate</name>
        <dbReference type="ChEBI" id="CHEBI:57792"/>
    </ligand>
</feature>
<evidence type="ECO:0000313" key="15">
    <source>
        <dbReference type="Proteomes" id="UP000002019"/>
    </source>
</evidence>
<feature type="binding site" evidence="9">
    <location>
        <position position="218"/>
    </location>
    <ligand>
        <name>Mn(2+)</name>
        <dbReference type="ChEBI" id="CHEBI:29035"/>
    </ligand>
</feature>
<protein>
    <recommendedName>
        <fullName evidence="9">1-deoxy-D-xylulose 5-phosphate reductoisomerase</fullName>
        <shortName evidence="9">DXP reductoisomerase</shortName>
        <ecNumber evidence="9">1.1.1.267</ecNumber>
    </recommendedName>
    <alternativeName>
        <fullName evidence="9">1-deoxyxylulose-5-phosphate reductoisomerase</fullName>
    </alternativeName>
    <alternativeName>
        <fullName evidence="9">2-C-methyl-D-erythritol 4-phosphate synthase</fullName>
    </alternativeName>
</protein>
<dbReference type="InterPro" id="IPR013512">
    <property type="entry name" value="DXP_reductoisomerase_N"/>
</dbReference>
<dbReference type="UniPathway" id="UPA00056">
    <property type="reaction ID" value="UER00092"/>
</dbReference>
<feature type="binding site" evidence="9">
    <location>
        <position position="218"/>
    </location>
    <ligand>
        <name>1-deoxy-D-xylulose 5-phosphate</name>
        <dbReference type="ChEBI" id="CHEBI:57792"/>
    </ligand>
</feature>
<feature type="domain" description="DXP reductoisomerase C-terminal" evidence="13">
    <location>
        <begin position="258"/>
        <end position="372"/>
    </location>
</feature>
<dbReference type="SUPFAM" id="SSF55347">
    <property type="entry name" value="Glyceraldehyde-3-phosphate dehydrogenase-like, C-terminal domain"/>
    <property type="match status" value="1"/>
</dbReference>
<dbReference type="eggNOG" id="COG0743">
    <property type="taxonomic scope" value="Bacteria"/>
</dbReference>
<feature type="binding site" evidence="9">
    <location>
        <position position="147"/>
    </location>
    <ligand>
        <name>Mn(2+)</name>
        <dbReference type="ChEBI" id="CHEBI:29035"/>
    </ligand>
</feature>
<dbReference type="Pfam" id="PF08436">
    <property type="entry name" value="DXP_redisom_C"/>
    <property type="match status" value="1"/>
</dbReference>
<feature type="signal peptide" evidence="10">
    <location>
        <begin position="1"/>
        <end position="23"/>
    </location>
</feature>
<dbReference type="SUPFAM" id="SSF51735">
    <property type="entry name" value="NAD(P)-binding Rossmann-fold domains"/>
    <property type="match status" value="1"/>
</dbReference>
<dbReference type="EMBL" id="CU466930">
    <property type="protein sequence ID" value="CAO81682.1"/>
    <property type="molecule type" value="Genomic_DNA"/>
</dbReference>
<dbReference type="HOGENOM" id="CLU_035714_4_0_0"/>
<dbReference type="Proteomes" id="UP000002019">
    <property type="component" value="Chromosome"/>
</dbReference>
<keyword evidence="15" id="KW-1185">Reference proteome</keyword>
<dbReference type="PANTHER" id="PTHR30525">
    <property type="entry name" value="1-DEOXY-D-XYLULOSE 5-PHOSPHATE REDUCTOISOMERASE"/>
    <property type="match status" value="1"/>
</dbReference>
<comment type="similarity">
    <text evidence="2 9">Belongs to the DXR family.</text>
</comment>
<evidence type="ECO:0000256" key="9">
    <source>
        <dbReference type="HAMAP-Rule" id="MF_00183"/>
    </source>
</evidence>
<sequence length="381" mass="42314">MVKKSIALLGATGSIGTSALAVAEEQNVSIVLATAQKNYSSLLQKAYQHHIPCLIFTGIEDKELQTKLKSENPDKRIYFGEAELLKAIANENYDIALNAIAGSAGLRYSYAILQNNKTLALANKESLIMGGHILTKMLAGKPILPVDSELSALFQAIGNHPAEEIRFLHLTASGGIFRDLPFEDFNQISPQQALKNPNWTMGTKVTLDSATMFNKALEAMETHWLFNQPYSKIKAVIHPQSIIHSLVEFIDGSFLAQMSMPDMKLPILYALSYPQRVESQLVETDLMSLPPLTFQEIDPQRYPLFYLGLEAAKAGGIYPTVINSAVEAVSVLFLQNKIPYLKMFDLVKKALDEQEPILDPDLETILQINAQTYQKVLQYVI</sequence>
<dbReference type="NCBIfam" id="TIGR00243">
    <property type="entry name" value="Dxr"/>
    <property type="match status" value="1"/>
</dbReference>
<feature type="binding site" evidence="9">
    <location>
        <position position="214"/>
    </location>
    <ligand>
        <name>1-deoxy-D-xylulose 5-phosphate</name>
        <dbReference type="ChEBI" id="CHEBI:57792"/>
    </ligand>
</feature>
<feature type="binding site" evidence="9">
    <location>
        <position position="215"/>
    </location>
    <ligand>
        <name>1-deoxy-D-xylulose 5-phosphate</name>
        <dbReference type="ChEBI" id="CHEBI:57792"/>
    </ligand>
</feature>
<keyword evidence="7 9" id="KW-0414">Isoprene biosynthesis</keyword>
<evidence type="ECO:0000256" key="3">
    <source>
        <dbReference type="ARBA" id="ARBA00022723"/>
    </source>
</evidence>
<feature type="domain" description="1-deoxy-D-xylulose 5-phosphate reductoisomerase N-terminal" evidence="11">
    <location>
        <begin position="6"/>
        <end position="131"/>
    </location>
</feature>
<feature type="chain" id="PRO_5002758260" description="1-deoxy-D-xylulose 5-phosphate reductoisomerase" evidence="10">
    <location>
        <begin position="24"/>
        <end position="381"/>
    </location>
</feature>
<feature type="binding site" evidence="9">
    <location>
        <position position="124"/>
    </location>
    <ligand>
        <name>1-deoxy-D-xylulose 5-phosphate</name>
        <dbReference type="ChEBI" id="CHEBI:57792"/>
    </ligand>
</feature>
<dbReference type="GO" id="GO:0070402">
    <property type="term" value="F:NADPH binding"/>
    <property type="evidence" value="ECO:0007669"/>
    <property type="project" value="InterPro"/>
</dbReference>
<evidence type="ECO:0000313" key="14">
    <source>
        <dbReference type="EMBL" id="CAO81682.1"/>
    </source>
</evidence>
<dbReference type="EC" id="1.1.1.267" evidence="9"/>
<reference evidence="14 15" key="1">
    <citation type="journal article" date="2008" name="J. Bacteriol.">
        <title>'Candidatus Cloacamonas acidaminovorans': genome sequence reconstruction provides a first glimpse of a new bacterial division.</title>
        <authorList>
            <person name="Pelletier E."/>
            <person name="Kreimeyer A."/>
            <person name="Bocs S."/>
            <person name="Rouy Z."/>
            <person name="Gyapay G."/>
            <person name="Chouari R."/>
            <person name="Riviere D."/>
            <person name="Ganesan A."/>
            <person name="Daegelen P."/>
            <person name="Sghir A."/>
            <person name="Cohen G.N."/>
            <person name="Medigue C."/>
            <person name="Weissenbach J."/>
            <person name="Le Paslier D."/>
        </authorList>
    </citation>
    <scope>NUCLEOTIDE SEQUENCE [LARGE SCALE GENOMIC DNA]</scope>
    <source>
        <strain evidence="15">Evry</strain>
    </source>
</reference>
<feature type="binding site" evidence="9">
    <location>
        <position position="202"/>
    </location>
    <ligand>
        <name>NADPH</name>
        <dbReference type="ChEBI" id="CHEBI:57783"/>
    </ligand>
</feature>
<comment type="pathway">
    <text evidence="1 9">Isoprenoid biosynthesis; isopentenyl diphosphate biosynthesis via DXP pathway; isopentenyl diphosphate from 1-deoxy-D-xylulose 5-phosphate: step 1/6.</text>
</comment>
<dbReference type="GO" id="GO:0030604">
    <property type="term" value="F:1-deoxy-D-xylulose-5-phosphate reductoisomerase activity"/>
    <property type="evidence" value="ECO:0007669"/>
    <property type="project" value="UniProtKB-UniRule"/>
</dbReference>
<dbReference type="InterPro" id="IPR003821">
    <property type="entry name" value="DXP_reductoisomerase"/>
</dbReference>
<feature type="binding site" evidence="9">
    <location>
        <position position="12"/>
    </location>
    <ligand>
        <name>NADPH</name>
        <dbReference type="ChEBI" id="CHEBI:57783"/>
    </ligand>
</feature>
<dbReference type="OrthoDB" id="9806546at2"/>
<feature type="binding site" evidence="9">
    <location>
        <position position="209"/>
    </location>
    <ligand>
        <name>1-deoxy-D-xylulose 5-phosphate</name>
        <dbReference type="ChEBI" id="CHEBI:57792"/>
    </ligand>
</feature>
<dbReference type="SUPFAM" id="SSF69055">
    <property type="entry name" value="1-deoxy-D-xylulose-5-phosphate reductoisomerase, C-terminal domain"/>
    <property type="match status" value="1"/>
</dbReference>
<name>B0VET7_CLOAI</name>
<feature type="binding site" evidence="9">
    <location>
        <position position="148"/>
    </location>
    <ligand>
        <name>1-deoxy-D-xylulose 5-phosphate</name>
        <dbReference type="ChEBI" id="CHEBI:57792"/>
    </ligand>
</feature>
<evidence type="ECO:0000256" key="5">
    <source>
        <dbReference type="ARBA" id="ARBA00023002"/>
    </source>
</evidence>
<evidence type="ECO:0000256" key="10">
    <source>
        <dbReference type="SAM" id="SignalP"/>
    </source>
</evidence>
<keyword evidence="4 9" id="KW-0521">NADP</keyword>
<feature type="binding site" evidence="9">
    <location>
        <position position="149"/>
    </location>
    <ligand>
        <name>Mn(2+)</name>
        <dbReference type="ChEBI" id="CHEBI:29035"/>
    </ligand>
</feature>
<dbReference type="Pfam" id="PF02670">
    <property type="entry name" value="DXP_reductoisom"/>
    <property type="match status" value="1"/>
</dbReference>
<evidence type="ECO:0000259" key="11">
    <source>
        <dbReference type="Pfam" id="PF02670"/>
    </source>
</evidence>
<evidence type="ECO:0000256" key="6">
    <source>
        <dbReference type="ARBA" id="ARBA00023211"/>
    </source>
</evidence>
<organism evidence="14 15">
    <name type="scientific">Cloacimonas acidaminovorans (strain Evry)</name>
    <dbReference type="NCBI Taxonomy" id="459349"/>
    <lineage>
        <taxon>Bacteria</taxon>
        <taxon>Pseudomonadati</taxon>
        <taxon>Candidatus Cloacimonadota</taxon>
        <taxon>Candidatus Cloacimonadia</taxon>
        <taxon>Candidatus Cloacimonadales</taxon>
        <taxon>Candidatus Cloacimonadaceae</taxon>
        <taxon>Candidatus Cloacimonas</taxon>
    </lineage>
</organism>
<feature type="binding site" evidence="9">
    <location>
        <position position="15"/>
    </location>
    <ligand>
        <name>NADPH</name>
        <dbReference type="ChEBI" id="CHEBI:57783"/>
    </ligand>
</feature>
<dbReference type="Pfam" id="PF13288">
    <property type="entry name" value="DXPR_C"/>
    <property type="match status" value="1"/>
</dbReference>
<proteinExistence type="inferred from homology"/>
<keyword evidence="5 9" id="KW-0560">Oxidoreductase</keyword>
<dbReference type="GO" id="GO:0051484">
    <property type="term" value="P:isopentenyl diphosphate biosynthetic process, methylerythritol 4-phosphate pathway involved in terpenoid biosynthetic process"/>
    <property type="evidence" value="ECO:0007669"/>
    <property type="project" value="TreeGrafter"/>
</dbReference>
<evidence type="ECO:0000256" key="1">
    <source>
        <dbReference type="ARBA" id="ARBA00005094"/>
    </source>
</evidence>
<keyword evidence="3 9" id="KW-0479">Metal-binding</keyword>
<dbReference type="RefSeq" id="WP_015425540.1">
    <property type="nucleotide sequence ID" value="NC_020449.1"/>
</dbReference>
<dbReference type="InterPro" id="IPR026877">
    <property type="entry name" value="DXPR_C"/>
</dbReference>
<accession>B0VET7</accession>
<comment type="caution">
    <text evidence="9">Lacks conserved residue(s) required for the propagation of feature annotation.</text>
</comment>
<keyword evidence="6 9" id="KW-0464">Manganese</keyword>
<dbReference type="GO" id="GO:0016853">
    <property type="term" value="F:isomerase activity"/>
    <property type="evidence" value="ECO:0007669"/>
    <property type="project" value="UniProtKB-KW"/>
</dbReference>